<dbReference type="PANTHER" id="PTHR14239">
    <property type="entry name" value="DUDULIN-RELATED"/>
    <property type="match status" value="1"/>
</dbReference>
<dbReference type="InterPro" id="IPR051267">
    <property type="entry name" value="STEAP_metalloreductase"/>
</dbReference>
<dbReference type="AlphaFoldDB" id="A0A849BY01"/>
<evidence type="ECO:0000313" key="4">
    <source>
        <dbReference type="Proteomes" id="UP000586827"/>
    </source>
</evidence>
<reference evidence="3 4" key="1">
    <citation type="submission" date="2020-05" db="EMBL/GenBank/DDBJ databases">
        <title>MicrobeNet Type strains.</title>
        <authorList>
            <person name="Nicholson A.C."/>
        </authorList>
    </citation>
    <scope>NUCLEOTIDE SEQUENCE [LARGE SCALE GENOMIC DNA]</scope>
    <source>
        <strain evidence="3 4">JCM 3224</strain>
    </source>
</reference>
<evidence type="ECO:0000259" key="2">
    <source>
        <dbReference type="Pfam" id="PF03807"/>
    </source>
</evidence>
<proteinExistence type="predicted"/>
<dbReference type="Gene3D" id="3.40.50.720">
    <property type="entry name" value="NAD(P)-binding Rossmann-like Domain"/>
    <property type="match status" value="1"/>
</dbReference>
<feature type="domain" description="Pyrroline-5-carboxylate reductase catalytic N-terminal" evidence="2">
    <location>
        <begin position="2"/>
        <end position="93"/>
    </location>
</feature>
<dbReference type="InterPro" id="IPR036291">
    <property type="entry name" value="NAD(P)-bd_dom_sf"/>
</dbReference>
<gene>
    <name evidence="3" type="ORF">HLB23_04565</name>
</gene>
<protein>
    <submittedName>
        <fullName evidence="3">NAD(P)-binding domain-containing protein</fullName>
    </submittedName>
</protein>
<evidence type="ECO:0000256" key="1">
    <source>
        <dbReference type="ARBA" id="ARBA00023002"/>
    </source>
</evidence>
<dbReference type="EMBL" id="JABELX010000001">
    <property type="protein sequence ID" value="NNH69150.1"/>
    <property type="molecule type" value="Genomic_DNA"/>
</dbReference>
<dbReference type="Proteomes" id="UP000586827">
    <property type="component" value="Unassembled WGS sequence"/>
</dbReference>
<dbReference type="RefSeq" id="WP_067526880.1">
    <property type="nucleotide sequence ID" value="NZ_JABELX010000001.1"/>
</dbReference>
<dbReference type="Pfam" id="PF03807">
    <property type="entry name" value="F420_oxidored"/>
    <property type="match status" value="1"/>
</dbReference>
<name>A0A849BY01_9NOCA</name>
<dbReference type="PANTHER" id="PTHR14239:SF10">
    <property type="entry name" value="REDUCTASE"/>
    <property type="match status" value="1"/>
</dbReference>
<accession>A0A849BY01</accession>
<evidence type="ECO:0000313" key="3">
    <source>
        <dbReference type="EMBL" id="NNH69150.1"/>
    </source>
</evidence>
<keyword evidence="4" id="KW-1185">Reference proteome</keyword>
<keyword evidence="1" id="KW-0560">Oxidoreductase</keyword>
<dbReference type="InterPro" id="IPR028939">
    <property type="entry name" value="P5C_Rdtase_cat_N"/>
</dbReference>
<dbReference type="SUPFAM" id="SSF51735">
    <property type="entry name" value="NAD(P)-binding Rossmann-fold domains"/>
    <property type="match status" value="1"/>
</dbReference>
<sequence length="191" mass="20187">MRVGFIGTGRIGGNLARLLVAGGDHVLLSASRLDGPKRLADELGDHATALSTTDVLAATNVVVIAVWWEAFHEIARDYGPALQGKIVIDPSNPLTEQGGTPVPLPVPDGLTSPQYQLRRLGDVRLVRTFGDRLAADLLADGLRGQDSGEHPDMRYWSDDPEAAATVVPLIRDAGFHPVDGGGLAQSKNAGQ</sequence>
<comment type="caution">
    <text evidence="3">The sequence shown here is derived from an EMBL/GenBank/DDBJ whole genome shotgun (WGS) entry which is preliminary data.</text>
</comment>
<organism evidence="3 4">
    <name type="scientific">Nocardia uniformis</name>
    <dbReference type="NCBI Taxonomy" id="53432"/>
    <lineage>
        <taxon>Bacteria</taxon>
        <taxon>Bacillati</taxon>
        <taxon>Actinomycetota</taxon>
        <taxon>Actinomycetes</taxon>
        <taxon>Mycobacteriales</taxon>
        <taxon>Nocardiaceae</taxon>
        <taxon>Nocardia</taxon>
    </lineage>
</organism>
<dbReference type="GO" id="GO:0016491">
    <property type="term" value="F:oxidoreductase activity"/>
    <property type="evidence" value="ECO:0007669"/>
    <property type="project" value="UniProtKB-KW"/>
</dbReference>